<dbReference type="Pfam" id="PF00210">
    <property type="entry name" value="Ferritin"/>
    <property type="match status" value="1"/>
</dbReference>
<gene>
    <name evidence="9" type="primary">FTH1_1</name>
    <name evidence="9" type="ORF">OS493_000186</name>
</gene>
<keyword evidence="4 5" id="KW-0408">Iron</keyword>
<feature type="region of interest" description="Disordered" evidence="7">
    <location>
        <begin position="1"/>
        <end position="21"/>
    </location>
</feature>
<dbReference type="OrthoDB" id="186462at2759"/>
<keyword evidence="10" id="KW-1185">Reference proteome</keyword>
<dbReference type="PROSITE" id="PS50905">
    <property type="entry name" value="FERRITIN_LIKE"/>
    <property type="match status" value="1"/>
</dbReference>
<dbReference type="GO" id="GO:0005737">
    <property type="term" value="C:cytoplasm"/>
    <property type="evidence" value="ECO:0007669"/>
    <property type="project" value="TreeGrafter"/>
</dbReference>
<dbReference type="InterPro" id="IPR009040">
    <property type="entry name" value="Ferritin-like_diiron"/>
</dbReference>
<evidence type="ECO:0000256" key="3">
    <source>
        <dbReference type="ARBA" id="ARBA00022723"/>
    </source>
</evidence>
<dbReference type="SUPFAM" id="SSF47240">
    <property type="entry name" value="Ferritin-like"/>
    <property type="match status" value="1"/>
</dbReference>
<reference evidence="9" key="1">
    <citation type="submission" date="2023-01" db="EMBL/GenBank/DDBJ databases">
        <title>Genome assembly of the deep-sea coral Lophelia pertusa.</title>
        <authorList>
            <person name="Herrera S."/>
            <person name="Cordes E."/>
        </authorList>
    </citation>
    <scope>NUCLEOTIDE SEQUENCE</scope>
    <source>
        <strain evidence="9">USNM1676648</strain>
        <tissue evidence="9">Polyp</tissue>
    </source>
</reference>
<dbReference type="PANTHER" id="PTHR11431">
    <property type="entry name" value="FERRITIN"/>
    <property type="match status" value="1"/>
</dbReference>
<evidence type="ECO:0000256" key="7">
    <source>
        <dbReference type="SAM" id="MobiDB-lite"/>
    </source>
</evidence>
<dbReference type="Proteomes" id="UP001163046">
    <property type="component" value="Unassembled WGS sequence"/>
</dbReference>
<evidence type="ECO:0000313" key="9">
    <source>
        <dbReference type="EMBL" id="KAJ7394378.1"/>
    </source>
</evidence>
<evidence type="ECO:0000256" key="2">
    <source>
        <dbReference type="ARBA" id="ARBA00022434"/>
    </source>
</evidence>
<sequence length="182" mass="20529">MSFTEDTEASKKSSEDEYGKSSCRQNYSKECEAAVNEQINLEMHSSYVFLSMSCHKYDDVIVYDVTVPGLNEFLLNQSDVSILHAQMLIQYQRDRGGHIVLHDIKKPERDSWGTGLEACEAALAMAKQINGTLLDLRRVAEKNGDSHMMDFINDSLLQKQAESINALSGFVTKLKRVTKGTW</sequence>
<dbReference type="FunFam" id="1.20.1260.10:FF:000002">
    <property type="entry name" value="Ferritin, mitochondrial"/>
    <property type="match status" value="1"/>
</dbReference>
<evidence type="ECO:0000256" key="1">
    <source>
        <dbReference type="ARBA" id="ARBA00007513"/>
    </source>
</evidence>
<dbReference type="GO" id="GO:0006826">
    <property type="term" value="P:iron ion transport"/>
    <property type="evidence" value="ECO:0007669"/>
    <property type="project" value="InterPro"/>
</dbReference>
<organism evidence="9 10">
    <name type="scientific">Desmophyllum pertusum</name>
    <dbReference type="NCBI Taxonomy" id="174260"/>
    <lineage>
        <taxon>Eukaryota</taxon>
        <taxon>Metazoa</taxon>
        <taxon>Cnidaria</taxon>
        <taxon>Anthozoa</taxon>
        <taxon>Hexacorallia</taxon>
        <taxon>Scleractinia</taxon>
        <taxon>Caryophylliina</taxon>
        <taxon>Caryophylliidae</taxon>
        <taxon>Desmophyllum</taxon>
    </lineage>
</organism>
<dbReference type="Gene3D" id="1.20.1260.10">
    <property type="match status" value="1"/>
</dbReference>
<keyword evidence="2 6" id="KW-0409">Iron storage</keyword>
<evidence type="ECO:0000256" key="6">
    <source>
        <dbReference type="RuleBase" id="RU361145"/>
    </source>
</evidence>
<accession>A0A9X0DD52</accession>
<name>A0A9X0DD52_9CNID</name>
<protein>
    <recommendedName>
        <fullName evidence="6">Ferritin</fullName>
        <ecNumber evidence="6">1.16.3.1</ecNumber>
    </recommendedName>
</protein>
<feature type="binding site" evidence="5">
    <location>
        <position position="42"/>
    </location>
    <ligand>
        <name>Fe cation</name>
        <dbReference type="ChEBI" id="CHEBI:24875"/>
        <label>1</label>
    </ligand>
</feature>
<dbReference type="CDD" id="cd01056">
    <property type="entry name" value="Euk_Ferritin"/>
    <property type="match status" value="1"/>
</dbReference>
<dbReference type="InterPro" id="IPR009078">
    <property type="entry name" value="Ferritin-like_SF"/>
</dbReference>
<dbReference type="EC" id="1.16.3.1" evidence="6"/>
<dbReference type="InterPro" id="IPR012347">
    <property type="entry name" value="Ferritin-like"/>
</dbReference>
<proteinExistence type="inferred from homology"/>
<dbReference type="PANTHER" id="PTHR11431:SF75">
    <property type="entry name" value="FERRITIN"/>
    <property type="match status" value="1"/>
</dbReference>
<dbReference type="GO" id="GO:0004322">
    <property type="term" value="F:ferroxidase activity"/>
    <property type="evidence" value="ECO:0007669"/>
    <property type="project" value="UniProtKB-EC"/>
</dbReference>
<dbReference type="GO" id="GO:0008199">
    <property type="term" value="F:ferric iron binding"/>
    <property type="evidence" value="ECO:0007669"/>
    <property type="project" value="InterPro"/>
</dbReference>
<dbReference type="GO" id="GO:0008198">
    <property type="term" value="F:ferrous iron binding"/>
    <property type="evidence" value="ECO:0007669"/>
    <property type="project" value="TreeGrafter"/>
</dbReference>
<comment type="catalytic activity">
    <reaction evidence="6">
        <text>4 Fe(2+) + O2 + 4 H(+) = 4 Fe(3+) + 2 H2O</text>
        <dbReference type="Rhea" id="RHEA:11148"/>
        <dbReference type="ChEBI" id="CHEBI:15377"/>
        <dbReference type="ChEBI" id="CHEBI:15378"/>
        <dbReference type="ChEBI" id="CHEBI:15379"/>
        <dbReference type="ChEBI" id="CHEBI:29033"/>
        <dbReference type="ChEBI" id="CHEBI:29034"/>
        <dbReference type="EC" id="1.16.3.1"/>
    </reaction>
</comment>
<evidence type="ECO:0000313" key="10">
    <source>
        <dbReference type="Proteomes" id="UP001163046"/>
    </source>
</evidence>
<dbReference type="InterPro" id="IPR001519">
    <property type="entry name" value="Ferritin"/>
</dbReference>
<comment type="function">
    <text evidence="6">Stores iron in a soluble, non-toxic, readily available form. Important for iron homeostasis. Iron is taken up in the ferrous form and deposited as ferric hydroxides after oxidation.</text>
</comment>
<comment type="similarity">
    <text evidence="1 6">Belongs to the ferritin family.</text>
</comment>
<evidence type="ECO:0000256" key="5">
    <source>
        <dbReference type="PIRSR" id="PIRSR601519-1"/>
    </source>
</evidence>
<feature type="domain" description="Ferritin-like diiron" evidence="8">
    <location>
        <begin position="25"/>
        <end position="178"/>
    </location>
</feature>
<evidence type="ECO:0000259" key="8">
    <source>
        <dbReference type="PROSITE" id="PS50905"/>
    </source>
</evidence>
<dbReference type="EMBL" id="MU825396">
    <property type="protein sequence ID" value="KAJ7394378.1"/>
    <property type="molecule type" value="Genomic_DNA"/>
</dbReference>
<comment type="caution">
    <text evidence="9">The sequence shown here is derived from an EMBL/GenBank/DDBJ whole genome shotgun (WGS) entry which is preliminary data.</text>
</comment>
<feature type="compositionally biased region" description="Basic and acidic residues" evidence="7">
    <location>
        <begin position="8"/>
        <end position="19"/>
    </location>
</feature>
<dbReference type="GO" id="GO:0006879">
    <property type="term" value="P:intracellular iron ion homeostasis"/>
    <property type="evidence" value="ECO:0007669"/>
    <property type="project" value="UniProtKB-KW"/>
</dbReference>
<feature type="binding site" evidence="5">
    <location>
        <position position="160"/>
    </location>
    <ligand>
        <name>Fe cation</name>
        <dbReference type="ChEBI" id="CHEBI:24875"/>
        <label>1</label>
    </ligand>
</feature>
<dbReference type="InterPro" id="IPR008331">
    <property type="entry name" value="Ferritin_DPS_dom"/>
</dbReference>
<keyword evidence="6 9" id="KW-0560">Oxidoreductase</keyword>
<dbReference type="AlphaFoldDB" id="A0A9X0DD52"/>
<feature type="binding site" evidence="5">
    <location>
        <position position="84"/>
    </location>
    <ligand>
        <name>Fe cation</name>
        <dbReference type="ChEBI" id="CHEBI:24875"/>
        <label>1</label>
    </ligand>
</feature>
<evidence type="ECO:0000256" key="4">
    <source>
        <dbReference type="ARBA" id="ARBA00023004"/>
    </source>
</evidence>
<keyword evidence="3 5" id="KW-0479">Metal-binding</keyword>